<protein>
    <submittedName>
        <fullName evidence="6">Cytochrome P450</fullName>
    </submittedName>
</protein>
<evidence type="ECO:0000256" key="4">
    <source>
        <dbReference type="ARBA" id="ARBA00023004"/>
    </source>
</evidence>
<dbReference type="InterPro" id="IPR050121">
    <property type="entry name" value="Cytochrome_P450_monoxygenase"/>
</dbReference>
<dbReference type="Gene3D" id="1.10.630.10">
    <property type="entry name" value="Cytochrome P450"/>
    <property type="match status" value="1"/>
</dbReference>
<evidence type="ECO:0000256" key="1">
    <source>
        <dbReference type="ARBA" id="ARBA00001971"/>
    </source>
</evidence>
<comment type="cofactor">
    <cofactor evidence="1 5">
        <name>heme</name>
        <dbReference type="ChEBI" id="CHEBI:30413"/>
    </cofactor>
</comment>
<comment type="similarity">
    <text evidence="2">Belongs to the cytochrome P450 family.</text>
</comment>
<evidence type="ECO:0000256" key="3">
    <source>
        <dbReference type="ARBA" id="ARBA00022723"/>
    </source>
</evidence>
<dbReference type="AlphaFoldDB" id="A0A6A7A9U5"/>
<dbReference type="PANTHER" id="PTHR24305">
    <property type="entry name" value="CYTOCHROME P450"/>
    <property type="match status" value="1"/>
</dbReference>
<dbReference type="OrthoDB" id="1470350at2759"/>
<keyword evidence="3 5" id="KW-0479">Metal-binding</keyword>
<organism evidence="6 7">
    <name type="scientific">Ophiobolus disseminans</name>
    <dbReference type="NCBI Taxonomy" id="1469910"/>
    <lineage>
        <taxon>Eukaryota</taxon>
        <taxon>Fungi</taxon>
        <taxon>Dikarya</taxon>
        <taxon>Ascomycota</taxon>
        <taxon>Pezizomycotina</taxon>
        <taxon>Dothideomycetes</taxon>
        <taxon>Pleosporomycetidae</taxon>
        <taxon>Pleosporales</taxon>
        <taxon>Pleosporineae</taxon>
        <taxon>Phaeosphaeriaceae</taxon>
        <taxon>Ophiobolus</taxon>
    </lineage>
</organism>
<keyword evidence="5" id="KW-0349">Heme</keyword>
<evidence type="ECO:0000313" key="7">
    <source>
        <dbReference type="Proteomes" id="UP000799424"/>
    </source>
</evidence>
<dbReference type="Proteomes" id="UP000799424">
    <property type="component" value="Unassembled WGS sequence"/>
</dbReference>
<evidence type="ECO:0000313" key="6">
    <source>
        <dbReference type="EMBL" id="KAF2829518.1"/>
    </source>
</evidence>
<dbReference type="InterPro" id="IPR002403">
    <property type="entry name" value="Cyt_P450_E_grp-IV"/>
</dbReference>
<accession>A0A6A7A9U5</accession>
<name>A0A6A7A9U5_9PLEO</name>
<sequence>MTIKGFHLVGQSKDVFHQDIHIDQYHDFEALQLAVAEQYNIIQPAGIGLQNSKGEDLPDLDAVIDCDEDIGITVDGESIRDPAGPEGLPLVGSYYEVFPDHLGNHARLFQKYGPLIKYEAMGKRNYLTNNPAIATIAFQESAFFSKQITPDHPLAGIKDNRALFIGDTNTEAWRQAHKFIPPSMSPKAVRHYTPLMEASVKDSFEVFDKLDEQDEAWNVYQYMLKLASQTVFKFALGYDAHHFDNPDSPLNELVVLIAQSLSLNKKVTSRGSWYSSLGAVPFTAANELKNVSNRLWGILNKAIDQAPKGETDEDLPLQSAALGASCVVDYLKRATDDHGNKLPRELVIPNMLPIAGAGFTTTSSLLSWLIYSLCVYDGNQDRLLQELVDTGVSERTKWTPELSDGLAFLDKFVKETQRLHNPSFQPGRTAQVDCIVPGGYKLSAGSVVICALHAIHNNPAIWSNPDRFDPDRWGTEEVSNRPKNSYMPFATGPRSCIGFNFALGEVKVLLPLLVYRYEFSKEGKESVTYDPEFQLIRPMNFYVRARRRTEWPERSAGAVKIAEDYGEGGKMPPI</sequence>
<dbReference type="InterPro" id="IPR036396">
    <property type="entry name" value="Cyt_P450_sf"/>
</dbReference>
<dbReference type="GO" id="GO:0004497">
    <property type="term" value="F:monooxygenase activity"/>
    <property type="evidence" value="ECO:0007669"/>
    <property type="project" value="InterPro"/>
</dbReference>
<evidence type="ECO:0000256" key="5">
    <source>
        <dbReference type="PIRSR" id="PIRSR602403-1"/>
    </source>
</evidence>
<dbReference type="PANTHER" id="PTHR24305:SF87">
    <property type="entry name" value="CYTOCHROME P450 MONOOXYGENASE ALND-RELATED"/>
    <property type="match status" value="1"/>
</dbReference>
<dbReference type="FunFam" id="1.10.630.10:FF:000090">
    <property type="entry name" value="Cytochrome P450 monooxygenase"/>
    <property type="match status" value="1"/>
</dbReference>
<dbReference type="CDD" id="cd00302">
    <property type="entry name" value="cytochrome_P450"/>
    <property type="match status" value="1"/>
</dbReference>
<keyword evidence="7" id="KW-1185">Reference proteome</keyword>
<dbReference type="SUPFAM" id="SSF48264">
    <property type="entry name" value="Cytochrome P450"/>
    <property type="match status" value="1"/>
</dbReference>
<feature type="binding site" description="axial binding residue" evidence="5">
    <location>
        <position position="496"/>
    </location>
    <ligand>
        <name>heme</name>
        <dbReference type="ChEBI" id="CHEBI:30413"/>
    </ligand>
    <ligandPart>
        <name>Fe</name>
        <dbReference type="ChEBI" id="CHEBI:18248"/>
    </ligandPart>
</feature>
<gene>
    <name evidence="6" type="ORF">CC86DRAFT_346317</name>
</gene>
<dbReference type="GO" id="GO:0020037">
    <property type="term" value="F:heme binding"/>
    <property type="evidence" value="ECO:0007669"/>
    <property type="project" value="InterPro"/>
</dbReference>
<proteinExistence type="inferred from homology"/>
<keyword evidence="4 5" id="KW-0408">Iron</keyword>
<dbReference type="EMBL" id="MU006221">
    <property type="protein sequence ID" value="KAF2829518.1"/>
    <property type="molecule type" value="Genomic_DNA"/>
</dbReference>
<dbReference type="PRINTS" id="PR00465">
    <property type="entry name" value="EP450IV"/>
</dbReference>
<reference evidence="6" key="1">
    <citation type="journal article" date="2020" name="Stud. Mycol.">
        <title>101 Dothideomycetes genomes: a test case for predicting lifestyles and emergence of pathogens.</title>
        <authorList>
            <person name="Haridas S."/>
            <person name="Albert R."/>
            <person name="Binder M."/>
            <person name="Bloem J."/>
            <person name="Labutti K."/>
            <person name="Salamov A."/>
            <person name="Andreopoulos B."/>
            <person name="Baker S."/>
            <person name="Barry K."/>
            <person name="Bills G."/>
            <person name="Bluhm B."/>
            <person name="Cannon C."/>
            <person name="Castanera R."/>
            <person name="Culley D."/>
            <person name="Daum C."/>
            <person name="Ezra D."/>
            <person name="Gonzalez J."/>
            <person name="Henrissat B."/>
            <person name="Kuo A."/>
            <person name="Liang C."/>
            <person name="Lipzen A."/>
            <person name="Lutzoni F."/>
            <person name="Magnuson J."/>
            <person name="Mondo S."/>
            <person name="Nolan M."/>
            <person name="Ohm R."/>
            <person name="Pangilinan J."/>
            <person name="Park H.-J."/>
            <person name="Ramirez L."/>
            <person name="Alfaro M."/>
            <person name="Sun H."/>
            <person name="Tritt A."/>
            <person name="Yoshinaga Y."/>
            <person name="Zwiers L.-H."/>
            <person name="Turgeon B."/>
            <person name="Goodwin S."/>
            <person name="Spatafora J."/>
            <person name="Crous P."/>
            <person name="Grigoriev I."/>
        </authorList>
    </citation>
    <scope>NUCLEOTIDE SEQUENCE</scope>
    <source>
        <strain evidence="6">CBS 113818</strain>
    </source>
</reference>
<dbReference type="GO" id="GO:0005506">
    <property type="term" value="F:iron ion binding"/>
    <property type="evidence" value="ECO:0007669"/>
    <property type="project" value="InterPro"/>
</dbReference>
<dbReference type="InterPro" id="IPR001128">
    <property type="entry name" value="Cyt_P450"/>
</dbReference>
<dbReference type="GO" id="GO:0016705">
    <property type="term" value="F:oxidoreductase activity, acting on paired donors, with incorporation or reduction of molecular oxygen"/>
    <property type="evidence" value="ECO:0007669"/>
    <property type="project" value="InterPro"/>
</dbReference>
<dbReference type="PRINTS" id="PR00385">
    <property type="entry name" value="P450"/>
</dbReference>
<evidence type="ECO:0000256" key="2">
    <source>
        <dbReference type="ARBA" id="ARBA00010617"/>
    </source>
</evidence>
<dbReference type="Pfam" id="PF00067">
    <property type="entry name" value="p450"/>
    <property type="match status" value="1"/>
</dbReference>